<dbReference type="EMBL" id="MU806084">
    <property type="protein sequence ID" value="KAJ3840312.1"/>
    <property type="molecule type" value="Genomic_DNA"/>
</dbReference>
<organism evidence="3 4">
    <name type="scientific">Lentinula raphanica</name>
    <dbReference type="NCBI Taxonomy" id="153919"/>
    <lineage>
        <taxon>Eukaryota</taxon>
        <taxon>Fungi</taxon>
        <taxon>Dikarya</taxon>
        <taxon>Basidiomycota</taxon>
        <taxon>Agaricomycotina</taxon>
        <taxon>Agaricomycetes</taxon>
        <taxon>Agaricomycetidae</taxon>
        <taxon>Agaricales</taxon>
        <taxon>Marasmiineae</taxon>
        <taxon>Omphalotaceae</taxon>
        <taxon>Lentinula</taxon>
    </lineage>
</organism>
<evidence type="ECO:0000313" key="3">
    <source>
        <dbReference type="EMBL" id="KAJ3840312.1"/>
    </source>
</evidence>
<protein>
    <recommendedName>
        <fullName evidence="2">Nephrocystin 3-like N-terminal domain-containing protein</fullName>
    </recommendedName>
</protein>
<evidence type="ECO:0000259" key="2">
    <source>
        <dbReference type="Pfam" id="PF24883"/>
    </source>
</evidence>
<comment type="caution">
    <text evidence="3">The sequence shown here is derived from an EMBL/GenBank/DDBJ whole genome shotgun (WGS) entry which is preliminary data.</text>
</comment>
<keyword evidence="4" id="KW-1185">Reference proteome</keyword>
<reference evidence="3" key="1">
    <citation type="submission" date="2022-08" db="EMBL/GenBank/DDBJ databases">
        <authorList>
            <consortium name="DOE Joint Genome Institute"/>
            <person name="Min B."/>
            <person name="Riley R."/>
            <person name="Sierra-Patev S."/>
            <person name="Naranjo-Ortiz M."/>
            <person name="Looney B."/>
            <person name="Konkel Z."/>
            <person name="Slot J.C."/>
            <person name="Sakamoto Y."/>
            <person name="Steenwyk J.L."/>
            <person name="Rokas A."/>
            <person name="Carro J."/>
            <person name="Camarero S."/>
            <person name="Ferreira P."/>
            <person name="Molpeceres G."/>
            <person name="Ruiz-Duenas F.J."/>
            <person name="Serrano A."/>
            <person name="Henrissat B."/>
            <person name="Drula E."/>
            <person name="Hughes K.W."/>
            <person name="Mata J.L."/>
            <person name="Ishikawa N.K."/>
            <person name="Vargas-Isla R."/>
            <person name="Ushijima S."/>
            <person name="Smith C.A."/>
            <person name="Ahrendt S."/>
            <person name="Andreopoulos W."/>
            <person name="He G."/>
            <person name="Labutti K."/>
            <person name="Lipzen A."/>
            <person name="Ng V."/>
            <person name="Sandor L."/>
            <person name="Barry K."/>
            <person name="Martinez A.T."/>
            <person name="Xiao Y."/>
            <person name="Gibbons J.G."/>
            <person name="Terashima K."/>
            <person name="Hibbett D.S."/>
            <person name="Grigoriev I.V."/>
        </authorList>
    </citation>
    <scope>NUCLEOTIDE SEQUENCE</scope>
    <source>
        <strain evidence="3">TFB9207</strain>
    </source>
</reference>
<dbReference type="Proteomes" id="UP001163846">
    <property type="component" value="Unassembled WGS sequence"/>
</dbReference>
<dbReference type="InterPro" id="IPR056884">
    <property type="entry name" value="NPHP3-like_N"/>
</dbReference>
<gene>
    <name evidence="3" type="ORF">F5878DRAFT_76169</name>
</gene>
<proteinExistence type="predicted"/>
<evidence type="ECO:0000256" key="1">
    <source>
        <dbReference type="ARBA" id="ARBA00022737"/>
    </source>
</evidence>
<dbReference type="Pfam" id="PF24883">
    <property type="entry name" value="NPHP3_N"/>
    <property type="match status" value="1"/>
</dbReference>
<sequence length="107" mass="12120">MQNQSSNQHTEISGIFNNAQNTTVTGGEFNVAGRDMNMYKTYYYLSSDEEKKLKEWLAAPDCSINYATALDKKVAGTGQWILEDATYLKWKKEVEQGSILWIQGKGK</sequence>
<dbReference type="AlphaFoldDB" id="A0AA38UFX3"/>
<accession>A0AA38UFX3</accession>
<feature type="domain" description="Nephrocystin 3-like N-terminal" evidence="2">
    <location>
        <begin position="76"/>
        <end position="105"/>
    </location>
</feature>
<name>A0AA38UFX3_9AGAR</name>
<keyword evidence="1" id="KW-0677">Repeat</keyword>
<evidence type="ECO:0000313" key="4">
    <source>
        <dbReference type="Proteomes" id="UP001163846"/>
    </source>
</evidence>